<keyword evidence="3" id="KW-1185">Reference proteome</keyword>
<gene>
    <name evidence="2" type="ORF">C8P69_101125</name>
</gene>
<dbReference type="OrthoDB" id="9785971at2"/>
<accession>A0A2T4ZHI8</accession>
<name>A0A2T4ZHI8_9HYPH</name>
<dbReference type="FunFam" id="3.40.50.720:FF:000311">
    <property type="entry name" value="Ornithine cyclodeaminase"/>
    <property type="match status" value="1"/>
</dbReference>
<reference evidence="2 3" key="1">
    <citation type="submission" date="2018-04" db="EMBL/GenBank/DDBJ databases">
        <title>Genomic Encyclopedia of Archaeal and Bacterial Type Strains, Phase II (KMG-II): from individual species to whole genera.</title>
        <authorList>
            <person name="Goeker M."/>
        </authorList>
    </citation>
    <scope>NUCLEOTIDE SEQUENCE [LARGE SCALE GENOMIC DNA]</scope>
    <source>
        <strain evidence="2 3">DSM 25521</strain>
    </source>
</reference>
<dbReference type="Gene3D" id="3.30.1780.10">
    <property type="entry name" value="ornithine cyclodeaminase, domain 1"/>
    <property type="match status" value="1"/>
</dbReference>
<dbReference type="InterPro" id="IPR003462">
    <property type="entry name" value="ODC_Mu_crystall"/>
</dbReference>
<organism evidence="2 3">
    <name type="scientific">Phreatobacter oligotrophus</name>
    <dbReference type="NCBI Taxonomy" id="1122261"/>
    <lineage>
        <taxon>Bacteria</taxon>
        <taxon>Pseudomonadati</taxon>
        <taxon>Pseudomonadota</taxon>
        <taxon>Alphaproteobacteria</taxon>
        <taxon>Hyphomicrobiales</taxon>
        <taxon>Phreatobacteraceae</taxon>
        <taxon>Phreatobacter</taxon>
    </lineage>
</organism>
<dbReference type="PANTHER" id="PTHR13812">
    <property type="entry name" value="KETIMINE REDUCTASE MU-CRYSTALLIN"/>
    <property type="match status" value="1"/>
</dbReference>
<dbReference type="GO" id="GO:0016491">
    <property type="term" value="F:oxidoreductase activity"/>
    <property type="evidence" value="ECO:0007669"/>
    <property type="project" value="UniProtKB-ARBA"/>
</dbReference>
<dbReference type="PANTHER" id="PTHR13812:SF19">
    <property type="entry name" value="KETIMINE REDUCTASE MU-CRYSTALLIN"/>
    <property type="match status" value="1"/>
</dbReference>
<dbReference type="AlphaFoldDB" id="A0A2T4ZHI8"/>
<dbReference type="Pfam" id="PF02423">
    <property type="entry name" value="OCD_Mu_crystall"/>
    <property type="match status" value="1"/>
</dbReference>
<dbReference type="RefSeq" id="WP_108173928.1">
    <property type="nucleotide sequence ID" value="NZ_PZZL01000001.1"/>
</dbReference>
<comment type="caution">
    <text evidence="2">The sequence shown here is derived from an EMBL/GenBank/DDBJ whole genome shotgun (WGS) entry which is preliminary data.</text>
</comment>
<dbReference type="EMBL" id="PZZL01000001">
    <property type="protein sequence ID" value="PTM61457.1"/>
    <property type="molecule type" value="Genomic_DNA"/>
</dbReference>
<dbReference type="GO" id="GO:0005737">
    <property type="term" value="C:cytoplasm"/>
    <property type="evidence" value="ECO:0007669"/>
    <property type="project" value="TreeGrafter"/>
</dbReference>
<comment type="similarity">
    <text evidence="1">Belongs to the ornithine cyclodeaminase/mu-crystallin family.</text>
</comment>
<sequence>MRIITAAEIAGALTYGALVDALADAFRSDITVPLRHHHPIPQVPGEPEAMLLLMPAWTPPGDGAFVGTKLVSVYPGNGARGLPSIYGSYVLCNGETGAPLAILDGTMLTVWRTACASALASRFLSRKDASSMVMVGAGALAPHLIRAHAAVRPIRNVALWNRSREKAVALAEGLGRTVPGVTITVATDLQAAVEEADIVSCATISSQPIVSGAWLKPGAHLDLVGAYTPAMRECDDAAVTRASLYVDTRTGGLKEAGDIVDPIRRGIIRAEDVRADLFDLCRGRQAGRAHSDEITLFKSVGTAIEDLAAAILVWRSLPL</sequence>
<dbReference type="SUPFAM" id="SSF51735">
    <property type="entry name" value="NAD(P)-binding Rossmann-fold domains"/>
    <property type="match status" value="1"/>
</dbReference>
<dbReference type="PIRSF" id="PIRSF001439">
    <property type="entry name" value="CryM"/>
    <property type="match status" value="1"/>
</dbReference>
<evidence type="ECO:0000256" key="1">
    <source>
        <dbReference type="ARBA" id="ARBA00008903"/>
    </source>
</evidence>
<protein>
    <submittedName>
        <fullName evidence="2">Ornithine cyclodeaminase</fullName>
    </submittedName>
</protein>
<dbReference type="Proteomes" id="UP000241808">
    <property type="component" value="Unassembled WGS sequence"/>
</dbReference>
<dbReference type="Gene3D" id="3.40.50.720">
    <property type="entry name" value="NAD(P)-binding Rossmann-like Domain"/>
    <property type="match status" value="1"/>
</dbReference>
<proteinExistence type="inferred from homology"/>
<dbReference type="InterPro" id="IPR036291">
    <property type="entry name" value="NAD(P)-bd_dom_sf"/>
</dbReference>
<dbReference type="GO" id="GO:0019752">
    <property type="term" value="P:carboxylic acid metabolic process"/>
    <property type="evidence" value="ECO:0007669"/>
    <property type="project" value="UniProtKB-ARBA"/>
</dbReference>
<dbReference type="NCBIfam" id="NF004793">
    <property type="entry name" value="PRK06141.1"/>
    <property type="match status" value="1"/>
</dbReference>
<evidence type="ECO:0000313" key="3">
    <source>
        <dbReference type="Proteomes" id="UP000241808"/>
    </source>
</evidence>
<dbReference type="InterPro" id="IPR023401">
    <property type="entry name" value="ODC_N"/>
</dbReference>
<evidence type="ECO:0000313" key="2">
    <source>
        <dbReference type="EMBL" id="PTM61457.1"/>
    </source>
</evidence>